<dbReference type="InParanoid" id="G9MDV1"/>
<organism evidence="1 2">
    <name type="scientific">Hypocrea virens (strain Gv29-8 / FGSC 10586)</name>
    <name type="common">Gliocladium virens</name>
    <name type="synonym">Trichoderma virens</name>
    <dbReference type="NCBI Taxonomy" id="413071"/>
    <lineage>
        <taxon>Eukaryota</taxon>
        <taxon>Fungi</taxon>
        <taxon>Dikarya</taxon>
        <taxon>Ascomycota</taxon>
        <taxon>Pezizomycotina</taxon>
        <taxon>Sordariomycetes</taxon>
        <taxon>Hypocreomycetidae</taxon>
        <taxon>Hypocreales</taxon>
        <taxon>Hypocreaceae</taxon>
        <taxon>Trichoderma</taxon>
    </lineage>
</organism>
<dbReference type="GeneID" id="25796379"/>
<gene>
    <name evidence="1" type="ORF">TRIVIDRAFT_62602</name>
</gene>
<dbReference type="AlphaFoldDB" id="G9MDV1"/>
<proteinExistence type="predicted"/>
<dbReference type="eggNOG" id="ENOG502RM38">
    <property type="taxonomic scope" value="Eukaryota"/>
</dbReference>
<dbReference type="VEuPathDB" id="FungiDB:TRIVIDRAFT_62602"/>
<keyword evidence="2" id="KW-1185">Reference proteome</keyword>
<sequence length="276" mass="31599">MPRFNRVSDTPIVTIGEPRELNPPDETRRREEFKRLIRGYKRSDSINVLSLAVEDQAFYCKTLVKGVFEMVGVDHNKHTPCYQACVEKCVLTRVLEAQNWSGWGGYRDFTMKLSEIARHTMFFKVVHIMNAPSVVAAIAVKKLRHVDTNGKDDVSSLLTKAKTFEYAHASIQVWKPTHKVIRTDRPYDGLPLVDNEVTTLDEDRASTEDGDEDIEVLSMADVQQTRNQAQLMLEVQQFEEPRARPRTPTPPPPIVRKTEVTMTRQYNHTPCTLQGM</sequence>
<dbReference type="RefSeq" id="XP_013961019.1">
    <property type="nucleotide sequence ID" value="XM_014105544.1"/>
</dbReference>
<comment type="caution">
    <text evidence="1">The sequence shown here is derived from an EMBL/GenBank/DDBJ whole genome shotgun (WGS) entry which is preliminary data.</text>
</comment>
<accession>G9MDV1</accession>
<name>G9MDV1_HYPVG</name>
<dbReference type="OMA" id="HWRANAG"/>
<evidence type="ECO:0000313" key="2">
    <source>
        <dbReference type="Proteomes" id="UP000007115"/>
    </source>
</evidence>
<dbReference type="OrthoDB" id="4894528at2759"/>
<dbReference type="Proteomes" id="UP000007115">
    <property type="component" value="Unassembled WGS sequence"/>
</dbReference>
<evidence type="ECO:0000313" key="1">
    <source>
        <dbReference type="EMBL" id="EHK26799.1"/>
    </source>
</evidence>
<reference evidence="1 2" key="1">
    <citation type="journal article" date="2011" name="Genome Biol.">
        <title>Comparative genome sequence analysis underscores mycoparasitism as the ancestral life style of Trichoderma.</title>
        <authorList>
            <person name="Kubicek C.P."/>
            <person name="Herrera-Estrella A."/>
            <person name="Seidl-Seiboth V."/>
            <person name="Martinez D.A."/>
            <person name="Druzhinina I.S."/>
            <person name="Thon M."/>
            <person name="Zeilinger S."/>
            <person name="Casas-Flores S."/>
            <person name="Horwitz B.A."/>
            <person name="Mukherjee P.K."/>
            <person name="Mukherjee M."/>
            <person name="Kredics L."/>
            <person name="Alcaraz L.D."/>
            <person name="Aerts A."/>
            <person name="Antal Z."/>
            <person name="Atanasova L."/>
            <person name="Cervantes-Badillo M.G."/>
            <person name="Challacombe J."/>
            <person name="Chertkov O."/>
            <person name="McCluskey K."/>
            <person name="Coulpier F."/>
            <person name="Deshpande N."/>
            <person name="von Doehren H."/>
            <person name="Ebbole D.J."/>
            <person name="Esquivel-Naranjo E.U."/>
            <person name="Fekete E."/>
            <person name="Flipphi M."/>
            <person name="Glaser F."/>
            <person name="Gomez-Rodriguez E.Y."/>
            <person name="Gruber S."/>
            <person name="Han C."/>
            <person name="Henrissat B."/>
            <person name="Hermosa R."/>
            <person name="Hernandez-Onate M."/>
            <person name="Karaffa L."/>
            <person name="Kosti I."/>
            <person name="Le Crom S."/>
            <person name="Lindquist E."/>
            <person name="Lucas S."/>
            <person name="Luebeck M."/>
            <person name="Luebeck P.S."/>
            <person name="Margeot A."/>
            <person name="Metz B."/>
            <person name="Misra M."/>
            <person name="Nevalainen H."/>
            <person name="Omann M."/>
            <person name="Packer N."/>
            <person name="Perrone G."/>
            <person name="Uresti-Rivera E.E."/>
            <person name="Salamov A."/>
            <person name="Schmoll M."/>
            <person name="Seiboth B."/>
            <person name="Shapiro H."/>
            <person name="Sukno S."/>
            <person name="Tamayo-Ramos J.A."/>
            <person name="Tisch D."/>
            <person name="Wiest A."/>
            <person name="Wilkinson H.H."/>
            <person name="Zhang M."/>
            <person name="Coutinho P.M."/>
            <person name="Kenerley C.M."/>
            <person name="Monte E."/>
            <person name="Baker S.E."/>
            <person name="Grigoriev I.V."/>
        </authorList>
    </citation>
    <scope>NUCLEOTIDE SEQUENCE [LARGE SCALE GENOMIC DNA]</scope>
    <source>
        <strain evidence="2">Gv29-8 / FGSC 10586</strain>
    </source>
</reference>
<protein>
    <submittedName>
        <fullName evidence="1">Uncharacterized protein</fullName>
    </submittedName>
</protein>
<dbReference type="HOGENOM" id="CLU_1008520_0_0_1"/>
<dbReference type="EMBL" id="ABDF02000001">
    <property type="protein sequence ID" value="EHK26799.1"/>
    <property type="molecule type" value="Genomic_DNA"/>
</dbReference>